<feature type="transmembrane region" description="Helical" evidence="1">
    <location>
        <begin position="81"/>
        <end position="98"/>
    </location>
</feature>
<evidence type="ECO:0000313" key="2">
    <source>
        <dbReference type="EMBL" id="PRW61745.1"/>
    </source>
</evidence>
<keyword evidence="1" id="KW-0812">Transmembrane</keyword>
<protein>
    <submittedName>
        <fullName evidence="2">Uncharacterized protein</fullName>
    </submittedName>
</protein>
<dbReference type="InParanoid" id="A0A2T0GRL3"/>
<gene>
    <name evidence="2" type="ORF">CEP50_19075</name>
</gene>
<accession>A0A2T0GRL3</accession>
<dbReference type="AlphaFoldDB" id="A0A2T0GRL3"/>
<keyword evidence="1" id="KW-0472">Membrane</keyword>
<feature type="transmembrane region" description="Helical" evidence="1">
    <location>
        <begin position="33"/>
        <end position="50"/>
    </location>
</feature>
<keyword evidence="1" id="KW-1133">Transmembrane helix</keyword>
<sequence>MKQPTITRTDIYTATVGPALGTLLATLTLRWDWIPAGVFVALAGLVLIRLHRAAADWGSRAGVLALLAGLLLWLWLDDGRWAVLGVFPLVFVFIRRLAAAVERRR</sequence>
<reference evidence="2 3" key="1">
    <citation type="submission" date="2018-03" db="EMBL/GenBank/DDBJ databases">
        <title>Actinopolyspora mortivallis from Sahara, screening for active biomolecules.</title>
        <authorList>
            <person name="Selama O."/>
            <person name="Wellington E.M.H."/>
            <person name="Hacene H."/>
        </authorList>
    </citation>
    <scope>NUCLEOTIDE SEQUENCE [LARGE SCALE GENOMIC DNA]</scope>
    <source>
        <strain evidence="2 3">M5A</strain>
    </source>
</reference>
<dbReference type="Proteomes" id="UP000239352">
    <property type="component" value="Unassembled WGS sequence"/>
</dbReference>
<organism evidence="2 3">
    <name type="scientific">Actinopolyspora mortivallis</name>
    <dbReference type="NCBI Taxonomy" id="33906"/>
    <lineage>
        <taxon>Bacteria</taxon>
        <taxon>Bacillati</taxon>
        <taxon>Actinomycetota</taxon>
        <taxon>Actinomycetes</taxon>
        <taxon>Actinopolysporales</taxon>
        <taxon>Actinopolysporaceae</taxon>
        <taxon>Actinopolyspora</taxon>
    </lineage>
</organism>
<proteinExistence type="predicted"/>
<name>A0A2T0GRL3_ACTMO</name>
<dbReference type="EMBL" id="PVSR01000061">
    <property type="protein sequence ID" value="PRW61745.1"/>
    <property type="molecule type" value="Genomic_DNA"/>
</dbReference>
<keyword evidence="3" id="KW-1185">Reference proteome</keyword>
<evidence type="ECO:0000313" key="3">
    <source>
        <dbReference type="Proteomes" id="UP000239352"/>
    </source>
</evidence>
<dbReference type="RefSeq" id="WP_106115297.1">
    <property type="nucleotide sequence ID" value="NZ_PVSR01000061.1"/>
</dbReference>
<comment type="caution">
    <text evidence="2">The sequence shown here is derived from an EMBL/GenBank/DDBJ whole genome shotgun (WGS) entry which is preliminary data.</text>
</comment>
<feature type="transmembrane region" description="Helical" evidence="1">
    <location>
        <begin position="57"/>
        <end position="75"/>
    </location>
</feature>
<dbReference type="STRING" id="1050202.GCA_000384035_01651"/>
<evidence type="ECO:0000256" key="1">
    <source>
        <dbReference type="SAM" id="Phobius"/>
    </source>
</evidence>